<dbReference type="GO" id="GO:0016138">
    <property type="term" value="P:glycoside biosynthetic process"/>
    <property type="evidence" value="ECO:0007669"/>
    <property type="project" value="UniProtKB-ARBA"/>
</dbReference>
<dbReference type="PROSITE" id="PS00375">
    <property type="entry name" value="UDPGT"/>
    <property type="match status" value="1"/>
</dbReference>
<evidence type="ECO:0000256" key="2">
    <source>
        <dbReference type="ARBA" id="ARBA00022676"/>
    </source>
</evidence>
<dbReference type="GO" id="GO:0008194">
    <property type="term" value="F:UDP-glycosyltransferase activity"/>
    <property type="evidence" value="ECO:0007669"/>
    <property type="project" value="UniProtKB-ARBA"/>
</dbReference>
<evidence type="ECO:0000256" key="3">
    <source>
        <dbReference type="ARBA" id="ARBA00022679"/>
    </source>
</evidence>
<dbReference type="Proteomes" id="UP001634393">
    <property type="component" value="Unassembled WGS sequence"/>
</dbReference>
<evidence type="ECO:0000256" key="6">
    <source>
        <dbReference type="SAM" id="Coils"/>
    </source>
</evidence>
<comment type="similarity">
    <text evidence="1 4">Belongs to the UDP-glycosyltransferase family.</text>
</comment>
<gene>
    <name evidence="7" type="ORF">ACJIZ3_014082</name>
</gene>
<dbReference type="PANTHER" id="PTHR48044">
    <property type="entry name" value="GLYCOSYLTRANSFERASE"/>
    <property type="match status" value="1"/>
</dbReference>
<evidence type="ECO:0000313" key="7">
    <source>
        <dbReference type="EMBL" id="KAL3812814.1"/>
    </source>
</evidence>
<dbReference type="InterPro" id="IPR002213">
    <property type="entry name" value="UDP_glucos_trans"/>
</dbReference>
<keyword evidence="2 4" id="KW-0328">Glycosyltransferase</keyword>
<accession>A0ABD3RIH2</accession>
<dbReference type="PANTHER" id="PTHR48044:SF82">
    <property type="entry name" value="GLYCOSYLTRANSFERASE"/>
    <property type="match status" value="1"/>
</dbReference>
<protein>
    <recommendedName>
        <fullName evidence="5">Glycosyltransferase</fullName>
        <ecNumber evidence="5">2.4.1.-</ecNumber>
    </recommendedName>
</protein>
<dbReference type="SUPFAM" id="SSF53756">
    <property type="entry name" value="UDP-Glycosyltransferase/glycogen phosphorylase"/>
    <property type="match status" value="1"/>
</dbReference>
<organism evidence="7 8">
    <name type="scientific">Penstemon smallii</name>
    <dbReference type="NCBI Taxonomy" id="265156"/>
    <lineage>
        <taxon>Eukaryota</taxon>
        <taxon>Viridiplantae</taxon>
        <taxon>Streptophyta</taxon>
        <taxon>Embryophyta</taxon>
        <taxon>Tracheophyta</taxon>
        <taxon>Spermatophyta</taxon>
        <taxon>Magnoliopsida</taxon>
        <taxon>eudicotyledons</taxon>
        <taxon>Gunneridae</taxon>
        <taxon>Pentapetalae</taxon>
        <taxon>asterids</taxon>
        <taxon>lamiids</taxon>
        <taxon>Lamiales</taxon>
        <taxon>Plantaginaceae</taxon>
        <taxon>Cheloneae</taxon>
        <taxon>Penstemon</taxon>
    </lineage>
</organism>
<dbReference type="Gene3D" id="3.40.50.2000">
    <property type="entry name" value="Glycogen Phosphorylase B"/>
    <property type="match status" value="2"/>
</dbReference>
<dbReference type="EMBL" id="JBJXBP010000008">
    <property type="protein sequence ID" value="KAL3812814.1"/>
    <property type="molecule type" value="Genomic_DNA"/>
</dbReference>
<proteinExistence type="inferred from homology"/>
<dbReference type="EC" id="2.4.1.-" evidence="5"/>
<dbReference type="InterPro" id="IPR035595">
    <property type="entry name" value="UDP_glycos_trans_CS"/>
</dbReference>
<keyword evidence="6" id="KW-0175">Coiled coil</keyword>
<feature type="coiled-coil region" evidence="6">
    <location>
        <begin position="411"/>
        <end position="446"/>
    </location>
</feature>
<dbReference type="AlphaFoldDB" id="A0ABD3RIH2"/>
<name>A0ABD3RIH2_9LAMI</name>
<evidence type="ECO:0000313" key="8">
    <source>
        <dbReference type="Proteomes" id="UP001634393"/>
    </source>
</evidence>
<comment type="caution">
    <text evidence="7">The sequence shown here is derived from an EMBL/GenBank/DDBJ whole genome shotgun (WGS) entry which is preliminary data.</text>
</comment>
<evidence type="ECO:0000256" key="1">
    <source>
        <dbReference type="ARBA" id="ARBA00009995"/>
    </source>
</evidence>
<evidence type="ECO:0000256" key="5">
    <source>
        <dbReference type="RuleBase" id="RU362057"/>
    </source>
</evidence>
<dbReference type="CDD" id="cd03784">
    <property type="entry name" value="GT1_Gtf-like"/>
    <property type="match status" value="1"/>
</dbReference>
<sequence length="448" mass="51061">MEKEQNPKFKILMFPWLAHGHIYPFLELAKRLSKKNFNMYLCSTPINLDSIKKNQSNYSSSIQLIELQIPESELPKELHTTKNLPPNLLPILLQIFQKSSSSFEDIINSLKPDLLIYDFFQPWAPKFALSKGIPSVNFATSGATPCSFYHHMYTKGTSSDFISQAIYILDQEKIDVRSRLQANLKDADEDFAFGNFRMSSEIILVKSCSEVEAKYIDYLSVLSKKRIVPTGPLIADSNDQEEHSYIVDWLNGKNHRSTVYISFGSEYFLSKEQIDEVAKGLEICDVNFIWIIRFPSNEKLINKENALSKGFIERVKDRGMVLFEWAPQMKILGHGSIGGFVSHCGCSSITESMYFGVPVIGMPMKSEQPLNARLMVEVGVGVEVVRERNGQYLGGEIAKAIDKAIVNKAFCERLRCRAKDLSEKIKEKEEQEMDEVAEQLMRLCMKNK</sequence>
<dbReference type="FunFam" id="3.40.50.2000:FF:000060">
    <property type="entry name" value="Glycosyltransferase"/>
    <property type="match status" value="1"/>
</dbReference>
<evidence type="ECO:0000256" key="4">
    <source>
        <dbReference type="RuleBase" id="RU003718"/>
    </source>
</evidence>
<dbReference type="Pfam" id="PF00201">
    <property type="entry name" value="UDPGT"/>
    <property type="match status" value="1"/>
</dbReference>
<keyword evidence="3 4" id="KW-0808">Transferase</keyword>
<keyword evidence="8" id="KW-1185">Reference proteome</keyword>
<reference evidence="7 8" key="1">
    <citation type="submission" date="2024-12" db="EMBL/GenBank/DDBJ databases">
        <title>The unique morphological basis and parallel evolutionary history of personate flowers in Penstemon.</title>
        <authorList>
            <person name="Depatie T.H."/>
            <person name="Wessinger C.A."/>
        </authorList>
    </citation>
    <scope>NUCLEOTIDE SEQUENCE [LARGE SCALE GENOMIC DNA]</scope>
    <source>
        <strain evidence="7">WTNN_2</strain>
        <tissue evidence="7">Leaf</tissue>
    </source>
</reference>